<dbReference type="WBParaSite" id="TCNE_0000019001-mRNA-1">
    <property type="protein sequence ID" value="TCNE_0000019001-mRNA-1"/>
    <property type="gene ID" value="TCNE_0000019001"/>
</dbReference>
<accession>A0A183TVC1</accession>
<evidence type="ECO:0000256" key="1">
    <source>
        <dbReference type="PROSITE-ProRule" id="PRU00023"/>
    </source>
</evidence>
<feature type="domain" description="LEM" evidence="3">
    <location>
        <begin position="268"/>
        <end position="312"/>
    </location>
</feature>
<dbReference type="Gene3D" id="1.10.720.40">
    <property type="match status" value="1"/>
</dbReference>
<dbReference type="CDD" id="cd12934">
    <property type="entry name" value="LEM"/>
    <property type="match status" value="1"/>
</dbReference>
<evidence type="ECO:0000256" key="2">
    <source>
        <dbReference type="SAM" id="MobiDB-lite"/>
    </source>
</evidence>
<dbReference type="Proteomes" id="UP000050794">
    <property type="component" value="Unassembled WGS sequence"/>
</dbReference>
<dbReference type="GO" id="GO:0000712">
    <property type="term" value="P:resolution of meiotic recombination intermediates"/>
    <property type="evidence" value="ECO:0007669"/>
    <property type="project" value="TreeGrafter"/>
</dbReference>
<dbReference type="GO" id="GO:0000724">
    <property type="term" value="P:double-strand break repair via homologous recombination"/>
    <property type="evidence" value="ECO:0007669"/>
    <property type="project" value="TreeGrafter"/>
</dbReference>
<dbReference type="SUPFAM" id="SSF63451">
    <property type="entry name" value="LEM domain"/>
    <property type="match status" value="1"/>
</dbReference>
<dbReference type="AlphaFoldDB" id="A0A183TVC1"/>
<dbReference type="Gene3D" id="1.25.40.20">
    <property type="entry name" value="Ankyrin repeat-containing domain"/>
    <property type="match status" value="1"/>
</dbReference>
<dbReference type="GO" id="GO:0005654">
    <property type="term" value="C:nucleoplasm"/>
    <property type="evidence" value="ECO:0007669"/>
    <property type="project" value="TreeGrafter"/>
</dbReference>
<dbReference type="InterPro" id="IPR011015">
    <property type="entry name" value="LEM/LEM-like_dom_sf"/>
</dbReference>
<feature type="repeat" description="ANK" evidence="1">
    <location>
        <begin position="43"/>
        <end position="75"/>
    </location>
</feature>
<dbReference type="Pfam" id="PF00023">
    <property type="entry name" value="Ank"/>
    <property type="match status" value="1"/>
</dbReference>
<dbReference type="InterPro" id="IPR034998">
    <property type="entry name" value="ANKLE1"/>
</dbReference>
<dbReference type="Pfam" id="PF22945">
    <property type="entry name" value="LEM-3_GIY-YIG"/>
    <property type="match status" value="2"/>
</dbReference>
<dbReference type="CDD" id="cd10454">
    <property type="entry name" value="GIY-YIG_COG3680_Meta"/>
    <property type="match status" value="1"/>
</dbReference>
<dbReference type="InterPro" id="IPR036770">
    <property type="entry name" value="Ankyrin_rpt-contain_sf"/>
</dbReference>
<dbReference type="PROSITE" id="PS50088">
    <property type="entry name" value="ANK_REPEAT"/>
    <property type="match status" value="1"/>
</dbReference>
<organism evidence="5 6">
    <name type="scientific">Toxocara canis</name>
    <name type="common">Canine roundworm</name>
    <dbReference type="NCBI Taxonomy" id="6265"/>
    <lineage>
        <taxon>Eukaryota</taxon>
        <taxon>Metazoa</taxon>
        <taxon>Ecdysozoa</taxon>
        <taxon>Nematoda</taxon>
        <taxon>Chromadorea</taxon>
        <taxon>Rhabditida</taxon>
        <taxon>Spirurina</taxon>
        <taxon>Ascaridomorpha</taxon>
        <taxon>Ascaridoidea</taxon>
        <taxon>Toxocaridae</taxon>
        <taxon>Toxocara</taxon>
    </lineage>
</organism>
<dbReference type="InterPro" id="IPR003887">
    <property type="entry name" value="LEM_dom"/>
</dbReference>
<dbReference type="GO" id="GO:0004520">
    <property type="term" value="F:DNA endonuclease activity"/>
    <property type="evidence" value="ECO:0007669"/>
    <property type="project" value="TreeGrafter"/>
</dbReference>
<evidence type="ECO:0000313" key="6">
    <source>
        <dbReference type="WBParaSite" id="TCNE_0000019001-mRNA-1"/>
    </source>
</evidence>
<reference evidence="4 5" key="2">
    <citation type="submission" date="2018-11" db="EMBL/GenBank/DDBJ databases">
        <authorList>
            <consortium name="Pathogen Informatics"/>
        </authorList>
    </citation>
    <scope>NUCLEOTIDE SEQUENCE [LARGE SCALE GENOMIC DNA]</scope>
</reference>
<gene>
    <name evidence="4" type="ORF">TCNE_LOCUS191</name>
</gene>
<dbReference type="EMBL" id="UYWY01000069">
    <property type="protein sequence ID" value="VDM23798.1"/>
    <property type="molecule type" value="Genomic_DNA"/>
</dbReference>
<proteinExistence type="predicted"/>
<evidence type="ECO:0000313" key="4">
    <source>
        <dbReference type="EMBL" id="VDM23798.1"/>
    </source>
</evidence>
<dbReference type="PROSITE" id="PS50297">
    <property type="entry name" value="ANK_REP_REGION"/>
    <property type="match status" value="1"/>
</dbReference>
<dbReference type="InterPro" id="IPR002110">
    <property type="entry name" value="Ankyrin_rpt"/>
</dbReference>
<reference evidence="6" key="1">
    <citation type="submission" date="2016-06" db="UniProtKB">
        <authorList>
            <consortium name="WormBaseParasite"/>
        </authorList>
    </citation>
    <scope>IDENTIFICATION</scope>
</reference>
<dbReference type="Pfam" id="PF03020">
    <property type="entry name" value="LEM"/>
    <property type="match status" value="1"/>
</dbReference>
<dbReference type="PANTHER" id="PTHR46427:SF1">
    <property type="entry name" value="ANKYRIN REPEAT AND LEM DOMAIN-CONTAINING PROTEIN 1"/>
    <property type="match status" value="1"/>
</dbReference>
<protein>
    <submittedName>
        <fullName evidence="6">LEM domain-containing protein</fullName>
    </submittedName>
</protein>
<dbReference type="GO" id="GO:0005737">
    <property type="term" value="C:cytoplasm"/>
    <property type="evidence" value="ECO:0007669"/>
    <property type="project" value="TreeGrafter"/>
</dbReference>
<name>A0A183TVC1_TOXCA</name>
<dbReference type="SMART" id="SM00248">
    <property type="entry name" value="ANK"/>
    <property type="match status" value="2"/>
</dbReference>
<sequence length="565" mass="63759">MAHDVHNIYILHSLASSDSITALNAAQTLLQSGRVRVNEREHDGLTALHVAAAWDHLAMCQLLLYYGADPFQVDVHGRSAYDMAVGDTKRFFGRAFRVSRVDPNRRPRIGFLRALTQLFACASDSSASDSSLSGMRHSWASLHNNQEFSKDIIRARLISSGEIHIENEKSAGTIRESRLDSFKRRDDKGGTNGLSDEMRSESGHASGSCFDETFFTALIDADDEQRRSNYITCTNRPTNRMRISDVCVIDDSCADKLNEEEQIPNDVLEIVRNLPDRSLRREFESRGVIIGPLTPSTRFAYEMKLARVLTRTATFCNAEEKRFSNVLERVIAGMSCDDGRRLDELVVSEFFCRENWREGVKATSFCYILIDPSLIEHPSSCSFVQFLRAIFYIGKGKRSRPMQHLAEALKVKKDGIGVSPVQMSDKLKRILDVWERGYGVVSLHLFQNTIPVEAFTREAAMIDAVEKLNADFNGKNVRKVDDVRGEIFLGVILSATNAVLVTFDWAIIAGLANLTNVRKGDYYGVSKEWTFRERALYGSYLLQKALEVFRVEGCRQLFENDVQDV</sequence>
<evidence type="ECO:0000313" key="5">
    <source>
        <dbReference type="Proteomes" id="UP000050794"/>
    </source>
</evidence>
<dbReference type="PROSITE" id="PS50954">
    <property type="entry name" value="LEM"/>
    <property type="match status" value="1"/>
</dbReference>
<dbReference type="PANTHER" id="PTHR46427">
    <property type="entry name" value="ANKYRIN REPEAT AND LEM DOMAIN-CONTAINING PROTEIN 1"/>
    <property type="match status" value="1"/>
</dbReference>
<keyword evidence="1" id="KW-0040">ANK repeat</keyword>
<keyword evidence="5" id="KW-1185">Reference proteome</keyword>
<evidence type="ECO:0000259" key="3">
    <source>
        <dbReference type="PROSITE" id="PS50954"/>
    </source>
</evidence>
<feature type="compositionally biased region" description="Basic and acidic residues" evidence="2">
    <location>
        <begin position="176"/>
        <end position="189"/>
    </location>
</feature>
<dbReference type="SUPFAM" id="SSF48403">
    <property type="entry name" value="Ankyrin repeat"/>
    <property type="match status" value="1"/>
</dbReference>
<feature type="region of interest" description="Disordered" evidence="2">
    <location>
        <begin position="176"/>
        <end position="206"/>
    </location>
</feature>